<dbReference type="STRING" id="529704.SAMN02927913_3157"/>
<keyword evidence="2" id="KW-0812">Transmembrane</keyword>
<name>A0A1H6W0K4_9GAMM</name>
<evidence type="ECO:0000256" key="1">
    <source>
        <dbReference type="SAM" id="MobiDB-lite"/>
    </source>
</evidence>
<feature type="region of interest" description="Disordered" evidence="1">
    <location>
        <begin position="1"/>
        <end position="21"/>
    </location>
</feature>
<dbReference type="AlphaFoldDB" id="A0A1H6W0K4"/>
<evidence type="ECO:0000313" key="4">
    <source>
        <dbReference type="Proteomes" id="UP000199420"/>
    </source>
</evidence>
<feature type="transmembrane region" description="Helical" evidence="2">
    <location>
        <begin position="86"/>
        <end position="106"/>
    </location>
</feature>
<evidence type="ECO:0000313" key="3">
    <source>
        <dbReference type="EMBL" id="SEJ09446.1"/>
    </source>
</evidence>
<reference evidence="3 4" key="1">
    <citation type="submission" date="2016-10" db="EMBL/GenBank/DDBJ databases">
        <authorList>
            <person name="de Groot N.N."/>
        </authorList>
    </citation>
    <scope>NUCLEOTIDE SEQUENCE [LARGE SCALE GENOMIC DNA]</scope>
    <source>
        <strain evidence="3 4">DSM 26515</strain>
    </source>
</reference>
<protein>
    <submittedName>
        <fullName evidence="3">Uncharacterized protein</fullName>
    </submittedName>
</protein>
<keyword evidence="2" id="KW-1133">Transmembrane helix</keyword>
<feature type="transmembrane region" description="Helical" evidence="2">
    <location>
        <begin position="118"/>
        <end position="136"/>
    </location>
</feature>
<dbReference type="EMBL" id="FNYC01000004">
    <property type="protein sequence ID" value="SEJ09446.1"/>
    <property type="molecule type" value="Genomic_DNA"/>
</dbReference>
<keyword evidence="4" id="KW-1185">Reference proteome</keyword>
<accession>A0A1H6W0K4</accession>
<dbReference type="Proteomes" id="UP000199420">
    <property type="component" value="Unassembled WGS sequence"/>
</dbReference>
<evidence type="ECO:0000256" key="2">
    <source>
        <dbReference type="SAM" id="Phobius"/>
    </source>
</evidence>
<dbReference type="RefSeq" id="WP_091339143.1">
    <property type="nucleotide sequence ID" value="NZ_FNYC01000004.1"/>
</dbReference>
<gene>
    <name evidence="3" type="ORF">SAMN04487997_2496</name>
</gene>
<dbReference type="OrthoDB" id="5959591at2"/>
<sequence length="151" mass="16568">MNHDPRFPLPDDDAREWSAQERALAEERAGLAPQEGDPQLRSYRLVAHALAQPLDEQLPPDFARRLAQQVERAAARPADTRLEGNLLVLLVGAMVLSGLAATLIYGAQWLPSLDQGTAGALLAKPWVWALAACLGLSRLSRHWLQHPDQTA</sequence>
<proteinExistence type="predicted"/>
<organism evidence="3 4">
    <name type="scientific">Frateuria terrea</name>
    <dbReference type="NCBI Taxonomy" id="529704"/>
    <lineage>
        <taxon>Bacteria</taxon>
        <taxon>Pseudomonadati</taxon>
        <taxon>Pseudomonadota</taxon>
        <taxon>Gammaproteobacteria</taxon>
        <taxon>Lysobacterales</taxon>
        <taxon>Rhodanobacteraceae</taxon>
        <taxon>Frateuria</taxon>
    </lineage>
</organism>
<keyword evidence="2" id="KW-0472">Membrane</keyword>